<reference evidence="1" key="1">
    <citation type="submission" date="2014-11" db="EMBL/GenBank/DDBJ databases">
        <authorList>
            <person name="Amaro Gonzalez C."/>
        </authorList>
    </citation>
    <scope>NUCLEOTIDE SEQUENCE</scope>
</reference>
<evidence type="ECO:0000313" key="1">
    <source>
        <dbReference type="EMBL" id="JAI06373.1"/>
    </source>
</evidence>
<reference evidence="1" key="2">
    <citation type="journal article" date="2015" name="Fish Shellfish Immunol.">
        <title>Early steps in the European eel (Anguilla anguilla)-Vibrio vulnificus interaction in the gills: Role of the RtxA13 toxin.</title>
        <authorList>
            <person name="Callol A."/>
            <person name="Pajuelo D."/>
            <person name="Ebbesson L."/>
            <person name="Teles M."/>
            <person name="MacKenzie S."/>
            <person name="Amaro C."/>
        </authorList>
    </citation>
    <scope>NUCLEOTIDE SEQUENCE</scope>
</reference>
<organism evidence="1">
    <name type="scientific">Anguilla anguilla</name>
    <name type="common">European freshwater eel</name>
    <name type="synonym">Muraena anguilla</name>
    <dbReference type="NCBI Taxonomy" id="7936"/>
    <lineage>
        <taxon>Eukaryota</taxon>
        <taxon>Metazoa</taxon>
        <taxon>Chordata</taxon>
        <taxon>Craniata</taxon>
        <taxon>Vertebrata</taxon>
        <taxon>Euteleostomi</taxon>
        <taxon>Actinopterygii</taxon>
        <taxon>Neopterygii</taxon>
        <taxon>Teleostei</taxon>
        <taxon>Anguilliformes</taxon>
        <taxon>Anguillidae</taxon>
        <taxon>Anguilla</taxon>
    </lineage>
</organism>
<sequence length="16" mass="1746">MKLTILTLFGNLIVAV</sequence>
<accession>A0A0E9XUH3</accession>
<dbReference type="EMBL" id="GBXM01002205">
    <property type="protein sequence ID" value="JAI06373.1"/>
    <property type="molecule type" value="Transcribed_RNA"/>
</dbReference>
<protein>
    <submittedName>
        <fullName evidence="1">Uncharacterized protein</fullName>
    </submittedName>
</protein>
<dbReference type="AlphaFoldDB" id="A0A0E9XUH3"/>
<name>A0A0E9XUH3_ANGAN</name>
<proteinExistence type="predicted"/>